<dbReference type="InterPro" id="IPR034593">
    <property type="entry name" value="DgoD-like"/>
</dbReference>
<name>A0A3N1MEZ4_9PROT</name>
<evidence type="ECO:0000313" key="4">
    <source>
        <dbReference type="Proteomes" id="UP000278222"/>
    </source>
</evidence>
<dbReference type="SMART" id="SM00922">
    <property type="entry name" value="MR_MLE"/>
    <property type="match status" value="1"/>
</dbReference>
<dbReference type="RefSeq" id="WP_142235747.1">
    <property type="nucleotide sequence ID" value="NZ_AP019700.1"/>
</dbReference>
<dbReference type="InterPro" id="IPR036849">
    <property type="entry name" value="Enolase-like_C_sf"/>
</dbReference>
<dbReference type="Pfam" id="PF13378">
    <property type="entry name" value="MR_MLE_C"/>
    <property type="match status" value="1"/>
</dbReference>
<dbReference type="InterPro" id="IPR029065">
    <property type="entry name" value="Enolase_C-like"/>
</dbReference>
<reference evidence="3 4" key="1">
    <citation type="submission" date="2018-11" db="EMBL/GenBank/DDBJ databases">
        <title>Genomic Encyclopedia of Type Strains, Phase IV (KMG-IV): sequencing the most valuable type-strain genomes for metagenomic binning, comparative biology and taxonomic classification.</title>
        <authorList>
            <person name="Goeker M."/>
        </authorList>
    </citation>
    <scope>NUCLEOTIDE SEQUENCE [LARGE SCALE GENOMIC DNA]</scope>
    <source>
        <strain evidence="3 4">DSM 5900</strain>
    </source>
</reference>
<evidence type="ECO:0000256" key="1">
    <source>
        <dbReference type="ARBA" id="ARBA00023239"/>
    </source>
</evidence>
<comment type="caution">
    <text evidence="3">The sequence shown here is derived from an EMBL/GenBank/DDBJ whole genome shotgun (WGS) entry which is preliminary data.</text>
</comment>
<protein>
    <submittedName>
        <fullName evidence="3">L-alanine-DL-glutamate epimerase-like enolase superfamily enzyme</fullName>
    </submittedName>
</protein>
<feature type="domain" description="Mandelate racemase/muconate lactonizing enzyme C-terminal" evidence="2">
    <location>
        <begin position="138"/>
        <end position="234"/>
    </location>
</feature>
<evidence type="ECO:0000259" key="2">
    <source>
        <dbReference type="SMART" id="SM00922"/>
    </source>
</evidence>
<accession>A0A3N1MEZ4</accession>
<dbReference type="OrthoDB" id="5290054at2"/>
<dbReference type="InterPro" id="IPR013341">
    <property type="entry name" value="Mandelate_racemase_N_dom"/>
</dbReference>
<dbReference type="PANTHER" id="PTHR48080">
    <property type="entry name" value="D-GALACTONATE DEHYDRATASE-RELATED"/>
    <property type="match status" value="1"/>
</dbReference>
<evidence type="ECO:0000313" key="3">
    <source>
        <dbReference type="EMBL" id="ROQ01280.1"/>
    </source>
</evidence>
<dbReference type="InterPro" id="IPR029017">
    <property type="entry name" value="Enolase-like_N"/>
</dbReference>
<dbReference type="PANTHER" id="PTHR48080:SF2">
    <property type="entry name" value="D-GALACTONATE DEHYDRATASE"/>
    <property type="match status" value="1"/>
</dbReference>
<dbReference type="EMBL" id="RJKX01000011">
    <property type="protein sequence ID" value="ROQ01280.1"/>
    <property type="molecule type" value="Genomic_DNA"/>
</dbReference>
<sequence length="363" mass="38294">MRIRRVTILEFHRVFDRPLWNPATVWRERRAPLLRLESDDGTIGLGEAWCRQDEIRYSFAALHRLAAALPGRDLDDLRHAPASSRHDWVEAGAASAIDMALWDMAARRDGRPLASFLGPTTTVAAYASGGLYGPDKDVSALAREMAGYAAAGFAGVKMKIGGLDAAADLDRVAAVRAATGGALLIVDGVERYDLATAARLAGALADRGVAAFQAPLPAADIDGLAALARQSPIPLVLGEAEFDHGRLVNLVTSGAAGWLQANPGLAGGPTGMAHLARIARDHGVPLSPQAHATAVLQATALHCGALHGVGWVEHHQVHDHLAGLLPPSLRRPTDGRIVIPPLPGLGFDLPSDGSLRTVFRLPD</sequence>
<dbReference type="AlphaFoldDB" id="A0A3N1MEZ4"/>
<dbReference type="InterPro" id="IPR013342">
    <property type="entry name" value="Mandelate_racemase_C"/>
</dbReference>
<dbReference type="GO" id="GO:0016829">
    <property type="term" value="F:lyase activity"/>
    <property type="evidence" value="ECO:0007669"/>
    <property type="project" value="UniProtKB-KW"/>
</dbReference>
<dbReference type="SUPFAM" id="SSF54826">
    <property type="entry name" value="Enolase N-terminal domain-like"/>
    <property type="match status" value="1"/>
</dbReference>
<dbReference type="SUPFAM" id="SSF51604">
    <property type="entry name" value="Enolase C-terminal domain-like"/>
    <property type="match status" value="1"/>
</dbReference>
<dbReference type="Pfam" id="PF02746">
    <property type="entry name" value="MR_MLE_N"/>
    <property type="match status" value="1"/>
</dbReference>
<organism evidence="3 4">
    <name type="scientific">Stella humosa</name>
    <dbReference type="NCBI Taxonomy" id="94"/>
    <lineage>
        <taxon>Bacteria</taxon>
        <taxon>Pseudomonadati</taxon>
        <taxon>Pseudomonadota</taxon>
        <taxon>Alphaproteobacteria</taxon>
        <taxon>Rhodospirillales</taxon>
        <taxon>Stellaceae</taxon>
        <taxon>Stella</taxon>
    </lineage>
</organism>
<keyword evidence="1" id="KW-0456">Lyase</keyword>
<dbReference type="Gene3D" id="3.30.390.10">
    <property type="entry name" value="Enolase-like, N-terminal domain"/>
    <property type="match status" value="1"/>
</dbReference>
<dbReference type="Gene3D" id="3.20.20.120">
    <property type="entry name" value="Enolase-like C-terminal domain"/>
    <property type="match status" value="1"/>
</dbReference>
<keyword evidence="4" id="KW-1185">Reference proteome</keyword>
<dbReference type="Proteomes" id="UP000278222">
    <property type="component" value="Unassembled WGS sequence"/>
</dbReference>
<gene>
    <name evidence="3" type="ORF">EDC65_0458</name>
</gene>
<proteinExistence type="predicted"/>